<dbReference type="SUPFAM" id="SSF53474">
    <property type="entry name" value="alpha/beta-Hydrolases"/>
    <property type="match status" value="1"/>
</dbReference>
<dbReference type="InterPro" id="IPR000073">
    <property type="entry name" value="AB_hydrolase_1"/>
</dbReference>
<dbReference type="Pfam" id="PF00561">
    <property type="entry name" value="Abhydrolase_1"/>
    <property type="match status" value="1"/>
</dbReference>
<dbReference type="Gene3D" id="3.40.50.1820">
    <property type="entry name" value="alpha/beta hydrolase"/>
    <property type="match status" value="1"/>
</dbReference>
<sequence length="331" mass="35833">MKRSASVRRASRPQRVLLTSITGLAAVAGANALFARWTERRHTPRGAFMIVDGVRLHYTDRGEGPAVVLIHGNAVTGEDWDTSGVADILLRTHRVIVFDRPGFGHSTRPHGAPWTAARQADLIHRALSGLAVERPVVVGHSWGAIVALALAERHQPDVAALVLVSGYYFETFRPDVPIVGVAALPVIGDVLRYTVLPLLGWLQMPLLKRAMFAPNRVTPRFERAYSTAMALRPSQIRAGVQDGALMVRSAKALRARYGELTLPVTIIAGQGDAIVFARMAGRLHAVLPHSALRIIRGAGHMLHHVDPQVVAEAVRDITIRSEAIAVQDAAG</sequence>
<dbReference type="RefSeq" id="WP_104523442.1">
    <property type="nucleotide sequence ID" value="NZ_NHRY01000278.1"/>
</dbReference>
<evidence type="ECO:0000313" key="3">
    <source>
        <dbReference type="Proteomes" id="UP000239724"/>
    </source>
</evidence>
<dbReference type="InterPro" id="IPR000639">
    <property type="entry name" value="Epox_hydrolase-like"/>
</dbReference>
<proteinExistence type="predicted"/>
<dbReference type="EMBL" id="NHRY01000278">
    <property type="protein sequence ID" value="PPQ25720.1"/>
    <property type="molecule type" value="Genomic_DNA"/>
</dbReference>
<dbReference type="OrthoDB" id="9815441at2"/>
<name>A0A2S6MTN9_RHOGL</name>
<accession>A0A2S6MTN9</accession>
<dbReference type="PRINTS" id="PR00412">
    <property type="entry name" value="EPOXHYDRLASE"/>
</dbReference>
<keyword evidence="3" id="KW-1185">Reference proteome</keyword>
<organism evidence="2 3">
    <name type="scientific">Rhodopila globiformis</name>
    <name type="common">Rhodopseudomonas globiformis</name>
    <dbReference type="NCBI Taxonomy" id="1071"/>
    <lineage>
        <taxon>Bacteria</taxon>
        <taxon>Pseudomonadati</taxon>
        <taxon>Pseudomonadota</taxon>
        <taxon>Alphaproteobacteria</taxon>
        <taxon>Acetobacterales</taxon>
        <taxon>Acetobacteraceae</taxon>
        <taxon>Rhodopila</taxon>
    </lineage>
</organism>
<dbReference type="PANTHER" id="PTHR43798">
    <property type="entry name" value="MONOACYLGLYCEROL LIPASE"/>
    <property type="match status" value="1"/>
</dbReference>
<comment type="caution">
    <text evidence="2">The sequence shown here is derived from an EMBL/GenBank/DDBJ whole genome shotgun (WGS) entry which is preliminary data.</text>
</comment>
<dbReference type="PRINTS" id="PR00111">
    <property type="entry name" value="ABHYDROLASE"/>
</dbReference>
<reference evidence="2 3" key="1">
    <citation type="journal article" date="2018" name="Arch. Microbiol.">
        <title>New insights into the metabolic potential of the phototrophic purple bacterium Rhodopila globiformis DSM 161(T) from its draft genome sequence and evidence for a vanadium-dependent nitrogenase.</title>
        <authorList>
            <person name="Imhoff J.F."/>
            <person name="Rahn T."/>
            <person name="Kunzel S."/>
            <person name="Neulinger S.C."/>
        </authorList>
    </citation>
    <scope>NUCLEOTIDE SEQUENCE [LARGE SCALE GENOMIC DNA]</scope>
    <source>
        <strain evidence="2 3">DSM 161</strain>
    </source>
</reference>
<feature type="domain" description="AB hydrolase-1" evidence="1">
    <location>
        <begin position="65"/>
        <end position="307"/>
    </location>
</feature>
<dbReference type="Proteomes" id="UP000239724">
    <property type="component" value="Unassembled WGS sequence"/>
</dbReference>
<gene>
    <name evidence="2" type="ORF">CCS01_32045</name>
</gene>
<dbReference type="InterPro" id="IPR050266">
    <property type="entry name" value="AB_hydrolase_sf"/>
</dbReference>
<protein>
    <submittedName>
        <fullName evidence="2">Alpha/beta hydrolase</fullName>
    </submittedName>
</protein>
<evidence type="ECO:0000259" key="1">
    <source>
        <dbReference type="Pfam" id="PF00561"/>
    </source>
</evidence>
<keyword evidence="2" id="KW-0378">Hydrolase</keyword>
<evidence type="ECO:0000313" key="2">
    <source>
        <dbReference type="EMBL" id="PPQ25720.1"/>
    </source>
</evidence>
<dbReference type="InterPro" id="IPR029058">
    <property type="entry name" value="AB_hydrolase_fold"/>
</dbReference>
<dbReference type="AlphaFoldDB" id="A0A2S6MTN9"/>
<dbReference type="GO" id="GO:0016787">
    <property type="term" value="F:hydrolase activity"/>
    <property type="evidence" value="ECO:0007669"/>
    <property type="project" value="UniProtKB-KW"/>
</dbReference>